<organism evidence="1 2">
    <name type="scientific">Flavobacterium magnum</name>
    <dbReference type="NCBI Taxonomy" id="2162713"/>
    <lineage>
        <taxon>Bacteria</taxon>
        <taxon>Pseudomonadati</taxon>
        <taxon>Bacteroidota</taxon>
        <taxon>Flavobacteriia</taxon>
        <taxon>Flavobacteriales</taxon>
        <taxon>Flavobacteriaceae</taxon>
        <taxon>Flavobacterium</taxon>
    </lineage>
</organism>
<sequence length="136" mass="15486">MCLLKIYSDNESFASFAKTTEVPVYSISEKGDYKNEAKKIVNEDYKISFDVSDKEWDDLKGQVGDAILFLEKHFEELNILLSTHNISNAYLDFPIYSRLDKNIVNQNDHLPKALIVLAGKLCIGIEIAIYSKNAFD</sequence>
<proteinExistence type="predicted"/>
<dbReference type="OrthoDB" id="1493843at2"/>
<reference evidence="1 2" key="1">
    <citation type="submission" date="2018-04" db="EMBL/GenBank/DDBJ databases">
        <title>Genome sequencing of Flavobacterium sp. HYN0048.</title>
        <authorList>
            <person name="Yi H."/>
            <person name="Baek C."/>
        </authorList>
    </citation>
    <scope>NUCLEOTIDE SEQUENCE [LARGE SCALE GENOMIC DNA]</scope>
    <source>
        <strain evidence="1 2">HYN0048</strain>
    </source>
</reference>
<evidence type="ECO:0000313" key="2">
    <source>
        <dbReference type="Proteomes" id="UP000244193"/>
    </source>
</evidence>
<name>A0A2S0RH83_9FLAO</name>
<keyword evidence="2" id="KW-1185">Reference proteome</keyword>
<accession>A0A2S0RH83</accession>
<dbReference type="KEGG" id="fmg:HYN48_13295"/>
<dbReference type="AlphaFoldDB" id="A0A2S0RH83"/>
<dbReference type="EMBL" id="CP028811">
    <property type="protein sequence ID" value="AWA30975.1"/>
    <property type="molecule type" value="Genomic_DNA"/>
</dbReference>
<evidence type="ECO:0000313" key="1">
    <source>
        <dbReference type="EMBL" id="AWA30975.1"/>
    </source>
</evidence>
<evidence type="ECO:0008006" key="3">
    <source>
        <dbReference type="Google" id="ProtNLM"/>
    </source>
</evidence>
<dbReference type="Proteomes" id="UP000244193">
    <property type="component" value="Chromosome"/>
</dbReference>
<dbReference type="RefSeq" id="WP_108372495.1">
    <property type="nucleotide sequence ID" value="NZ_CP028811.1"/>
</dbReference>
<protein>
    <recommendedName>
        <fullName evidence="3">DUF4279 domain-containing protein</fullName>
    </recommendedName>
</protein>
<gene>
    <name evidence="1" type="ORF">HYN48_13295</name>
</gene>